<dbReference type="VEuPathDB" id="AmoebaDB:ACA1_393060"/>
<feature type="compositionally biased region" description="Acidic residues" evidence="1">
    <location>
        <begin position="576"/>
        <end position="585"/>
    </location>
</feature>
<reference evidence="2 3" key="1">
    <citation type="journal article" date="2013" name="Genome Biol.">
        <title>Genome of Acanthamoeba castellanii highlights extensive lateral gene transfer and early evolution of tyrosine kinase signaling.</title>
        <authorList>
            <person name="Clarke M."/>
            <person name="Lohan A.J."/>
            <person name="Liu B."/>
            <person name="Lagkouvardos I."/>
            <person name="Roy S."/>
            <person name="Zafar N."/>
            <person name="Bertelli C."/>
            <person name="Schilde C."/>
            <person name="Kianianmomeni A."/>
            <person name="Burglin T.R."/>
            <person name="Frech C."/>
            <person name="Turcotte B."/>
            <person name="Kopec K.O."/>
            <person name="Synnott J.M."/>
            <person name="Choo C."/>
            <person name="Paponov I."/>
            <person name="Finkler A."/>
            <person name="Soon Heng Tan C."/>
            <person name="Hutchins A.P."/>
            <person name="Weinmeier T."/>
            <person name="Rattei T."/>
            <person name="Chu J.S."/>
            <person name="Gimenez G."/>
            <person name="Irimia M."/>
            <person name="Rigden D.J."/>
            <person name="Fitzpatrick D.A."/>
            <person name="Lorenzo-Morales J."/>
            <person name="Bateman A."/>
            <person name="Chiu C.H."/>
            <person name="Tang P."/>
            <person name="Hegemann P."/>
            <person name="Fromm H."/>
            <person name="Raoult D."/>
            <person name="Greub G."/>
            <person name="Miranda-Saavedra D."/>
            <person name="Chen N."/>
            <person name="Nash P."/>
            <person name="Ginger M.L."/>
            <person name="Horn M."/>
            <person name="Schaap P."/>
            <person name="Caler L."/>
            <person name="Loftus B."/>
        </authorList>
    </citation>
    <scope>NUCLEOTIDE SEQUENCE [LARGE SCALE GENOMIC DNA]</scope>
    <source>
        <strain evidence="2 3">Neff</strain>
    </source>
</reference>
<keyword evidence="3" id="KW-1185">Reference proteome</keyword>
<feature type="compositionally biased region" description="Low complexity" evidence="1">
    <location>
        <begin position="16"/>
        <end position="27"/>
    </location>
</feature>
<feature type="compositionally biased region" description="Polar residues" evidence="1">
    <location>
        <begin position="80"/>
        <end position="90"/>
    </location>
</feature>
<feature type="compositionally biased region" description="Polar residues" evidence="1">
    <location>
        <begin position="810"/>
        <end position="823"/>
    </location>
</feature>
<accession>L8H0A9</accession>
<feature type="region of interest" description="Disordered" evidence="1">
    <location>
        <begin position="1"/>
        <end position="30"/>
    </location>
</feature>
<feature type="region of interest" description="Disordered" evidence="1">
    <location>
        <begin position="239"/>
        <end position="258"/>
    </location>
</feature>
<dbReference type="Proteomes" id="UP000011083">
    <property type="component" value="Unassembled WGS sequence"/>
</dbReference>
<gene>
    <name evidence="2" type="ORF">ACA1_393060</name>
</gene>
<name>L8H0A9_ACACF</name>
<feature type="compositionally biased region" description="Basic and acidic residues" evidence="1">
    <location>
        <begin position="47"/>
        <end position="59"/>
    </location>
</feature>
<protein>
    <submittedName>
        <fullName evidence="2">Uncharacterized protein</fullName>
    </submittedName>
</protein>
<dbReference type="GeneID" id="14919444"/>
<feature type="compositionally biased region" description="Basic and acidic residues" evidence="1">
    <location>
        <begin position="729"/>
        <end position="749"/>
    </location>
</feature>
<feature type="compositionally biased region" description="Low complexity" evidence="1">
    <location>
        <begin position="760"/>
        <end position="791"/>
    </location>
</feature>
<feature type="region of interest" description="Disordered" evidence="1">
    <location>
        <begin position="46"/>
        <end position="96"/>
    </location>
</feature>
<dbReference type="KEGG" id="acan:ACA1_393060"/>
<dbReference type="AlphaFoldDB" id="L8H0A9"/>
<organism evidence="2 3">
    <name type="scientific">Acanthamoeba castellanii (strain ATCC 30010 / Neff)</name>
    <dbReference type="NCBI Taxonomy" id="1257118"/>
    <lineage>
        <taxon>Eukaryota</taxon>
        <taxon>Amoebozoa</taxon>
        <taxon>Discosea</taxon>
        <taxon>Longamoebia</taxon>
        <taxon>Centramoebida</taxon>
        <taxon>Acanthamoebidae</taxon>
        <taxon>Acanthamoeba</taxon>
    </lineage>
</organism>
<evidence type="ECO:0000313" key="3">
    <source>
        <dbReference type="Proteomes" id="UP000011083"/>
    </source>
</evidence>
<dbReference type="EMBL" id="KB007948">
    <property type="protein sequence ID" value="ELR18660.1"/>
    <property type="molecule type" value="Genomic_DNA"/>
</dbReference>
<sequence length="1069" mass="115329">MWDRTFTPHDVGGGSIHSSLSSSDSGSTETLRRWLAEEDIQLVEADLNERDRQRQEKKLQRQQQQQPQRQQQRVVEEPIHNTTTSSSSSRVPGHAINAMPETGIMSSAFGGGGQVSLFDTSCIGVYHGGGGGGSSSPASALSSAADAYGHCDRSGSESSGEWSLPAASRYRPDEAASHRGDRQPQRLMAYSSHPPELSAFDAAPPASSNAGFFTNTTAGFFNSYSTTTTTTTNLASQAPVPAHNTSAAEPLNGGSPSRRQKEEWELFLNDSFDEMVDDGKQPTQPQTTRTTARSWLEGAHFNNMCLAITYRDVYAKFFWSISPLAPAAMTEEMVRFALTSPDEAREDYPLTLNVYVCLLIGATHSGNVEMAKQMTERARWTLSEVFDNPDYNVAQALYVLALHVLYYECDINKCGYYMSLSANICRSVAMLNSDTFLRCIYGATFLPSTTAKELIHLRREYLHARRLPYCRVSLPFESLERAGLPMISAVDRGNSVGMLLLNVMAGLSIYKARAAAQPAARGEAGRRHLFPLLRALGTLEADLQAEAEAEAESEGACAGGHARIASGSPPAMASDDSSEAEDEYVMGEDSRLPYMQRVSFLMCVKALEADCARCLDRPDLSAHAASGFLQIAKRNAHFMQYMYCGMQPMVTAAVEALMETRQWCDLKELLEVTQPLATTYPLVCGLYAGYAQALEGLPKPLANERPPTPPVVAAQGLSERLHEIALVDEPTTKDAGVRRTSEKRRRDELTIVVAPPAFTSLPTPSSAGSRSSTSPSSPATSSSLTLTSSTPFGRHDRSLHSLPTLPTPAPISSSRGPVYPVTTTRPYAHGSAAAHYAGAVMADHPLASTRLQHSDYHYYHAPQHLPHQYHLPQADGGPTAPGLGAVADAASPGAAHLVGGDVRRAAPSTPPLDAAVNTTVAADLGFGVALLPRLCSARGATTPISAAAHSAHTLSLSIFFNFNVDFNFYFIIITINLHFNIINFTAVAHVGIGDSQDGEDHHFSATEGGGEGYAVIAAFTNAPKKRAKGYKWHKFAAVDGEQDLVQFKESAARPRRPRNKKPGGAAPTK</sequence>
<feature type="region of interest" description="Disordered" evidence="1">
    <location>
        <begin position="1047"/>
        <end position="1069"/>
    </location>
</feature>
<evidence type="ECO:0000256" key="1">
    <source>
        <dbReference type="SAM" id="MobiDB-lite"/>
    </source>
</evidence>
<feature type="region of interest" description="Disordered" evidence="1">
    <location>
        <begin position="558"/>
        <end position="585"/>
    </location>
</feature>
<feature type="region of interest" description="Disordered" evidence="1">
    <location>
        <begin position="729"/>
        <end position="823"/>
    </location>
</feature>
<feature type="compositionally biased region" description="Low complexity" evidence="1">
    <location>
        <begin position="61"/>
        <end position="73"/>
    </location>
</feature>
<feature type="compositionally biased region" description="Basic and acidic residues" evidence="1">
    <location>
        <begin position="170"/>
        <end position="184"/>
    </location>
</feature>
<evidence type="ECO:0000313" key="2">
    <source>
        <dbReference type="EMBL" id="ELR18660.1"/>
    </source>
</evidence>
<proteinExistence type="predicted"/>
<feature type="region of interest" description="Disordered" evidence="1">
    <location>
        <begin position="148"/>
        <end position="184"/>
    </location>
</feature>
<dbReference type="RefSeq" id="XP_004340703.1">
    <property type="nucleotide sequence ID" value="XM_004340655.1"/>
</dbReference>